<evidence type="ECO:0000256" key="1">
    <source>
        <dbReference type="SAM" id="MobiDB-lite"/>
    </source>
</evidence>
<feature type="compositionally biased region" description="Polar residues" evidence="1">
    <location>
        <begin position="811"/>
        <end position="824"/>
    </location>
</feature>
<feature type="non-terminal residue" evidence="3">
    <location>
        <position position="824"/>
    </location>
</feature>
<keyword evidence="4" id="KW-1185">Reference proteome</keyword>
<dbReference type="InterPro" id="IPR036691">
    <property type="entry name" value="Endo/exonu/phosph_ase_sf"/>
</dbReference>
<evidence type="ECO:0000313" key="4">
    <source>
        <dbReference type="Proteomes" id="UP000237438"/>
    </source>
</evidence>
<dbReference type="SUPFAM" id="SSF56219">
    <property type="entry name" value="DNase I-like"/>
    <property type="match status" value="1"/>
</dbReference>
<feature type="region of interest" description="Disordered" evidence="1">
    <location>
        <begin position="572"/>
        <end position="650"/>
    </location>
</feature>
<dbReference type="Gene3D" id="3.60.10.10">
    <property type="entry name" value="Endonuclease/exonuclease/phosphatase"/>
    <property type="match status" value="1"/>
</dbReference>
<sequence>MAPLVSKKKRCVSEILDPKNRVQKSVNNAGRAQSLAAALTRSVAKANVVAEKLAAVQGEQVVRPQSENPHPPTLNINTTSKLDPESEIQSDSEIDEFSPLPSNPTFKRISETLINVGRGRISHNLALQLANEENADVVLIQEPWIYRDLNSKEFATHHNYDTFSPLSTWDTRPGVITYIKKSQVYRPFQSTIYSSPYILKVTILPNNQKLNIWNVYYAPTNSINVGDGLSGLLNSSDNRFFIGGDFNFKHPTWDSSTSFTSPKATDLINWTAQKNPSLLNPTNPPTHRAGGTLDIAFYSQQGATCSIRADLHTTSDHETLLSLIPCGRNGISMSKGRFRIPRIISPTDQALGSCLRKNSHNLGTAWWNDECKLAARRYYIARRQERSEEEKNQLRTAIRHAKKNFWQNKVEKVQSLTDAYKILNGTTAVPNVRHPRYMELVEMQTCSLQNQRLAFSGEHKLLDLTVYSDGSVNKDGFAGAAYCLLRGPHSEIAHGLVPLGRTAEVYDAETYGALKGLRAATMVKYATDVTICLDNEEAALRLYTGIAKSSISGQIAEFQLLRRQWESRNFSRVTAAGRQHTTRRRRTMDSSPTLPPISPIPQSTHHPDPFNSSQPPQPPSTSTPLNTSVANRQIREPVPPSKRTLPDISHNDVGEEISNVSKFIPQELAEIVATRQRRERVWHARILICKSVISNIDSTLADFKDEISREEATAFQVYLRQAISKFAAHDSLPTPPPPPIPSKSFQMKQSGIPNPKLPNKPIVVATPITIPKSTAIHDPIHVTQPRENTKTQSSWATVTRNGQKKARVTKANITKSTQAKKANH</sequence>
<feature type="compositionally biased region" description="Acidic residues" evidence="1">
    <location>
        <begin position="85"/>
        <end position="96"/>
    </location>
</feature>
<feature type="region of interest" description="Disordered" evidence="1">
    <location>
        <begin position="785"/>
        <end position="824"/>
    </location>
</feature>
<gene>
    <name evidence="3" type="ORF">EPUL_002249</name>
</gene>
<dbReference type="Pfam" id="PF14529">
    <property type="entry name" value="Exo_endo_phos_2"/>
    <property type="match status" value="1"/>
</dbReference>
<proteinExistence type="predicted"/>
<dbReference type="EMBL" id="PEDP01000302">
    <property type="protein sequence ID" value="POS86558.1"/>
    <property type="molecule type" value="Genomic_DNA"/>
</dbReference>
<dbReference type="GO" id="GO:0003676">
    <property type="term" value="F:nucleic acid binding"/>
    <property type="evidence" value="ECO:0007669"/>
    <property type="project" value="InterPro"/>
</dbReference>
<comment type="caution">
    <text evidence="3">The sequence shown here is derived from an EMBL/GenBank/DDBJ whole genome shotgun (WGS) entry which is preliminary data.</text>
</comment>
<dbReference type="AlphaFoldDB" id="A0A2S4PX07"/>
<dbReference type="InterPro" id="IPR036397">
    <property type="entry name" value="RNaseH_sf"/>
</dbReference>
<dbReference type="InterPro" id="IPR012337">
    <property type="entry name" value="RNaseH-like_sf"/>
</dbReference>
<accession>A0A2S4PX07</accession>
<reference evidence="3 4" key="1">
    <citation type="submission" date="2017-10" db="EMBL/GenBank/DDBJ databases">
        <title>Development of genomic resources for the powdery mildew, Erysiphe pulchra.</title>
        <authorList>
            <person name="Wadl P.A."/>
            <person name="Mack B.M."/>
            <person name="Moore G."/>
            <person name="Beltz S.B."/>
        </authorList>
    </citation>
    <scope>NUCLEOTIDE SEQUENCE [LARGE SCALE GENOMIC DNA]</scope>
    <source>
        <strain evidence="3">Cflorida</strain>
    </source>
</reference>
<dbReference type="SUPFAM" id="SSF53098">
    <property type="entry name" value="Ribonuclease H-like"/>
    <property type="match status" value="1"/>
</dbReference>
<feature type="compositionally biased region" description="Polar residues" evidence="1">
    <location>
        <begin position="63"/>
        <end position="81"/>
    </location>
</feature>
<dbReference type="CDD" id="cd09276">
    <property type="entry name" value="Rnase_HI_RT_non_LTR"/>
    <property type="match status" value="1"/>
</dbReference>
<dbReference type="InterPro" id="IPR005135">
    <property type="entry name" value="Endo/exonuclease/phosphatase"/>
</dbReference>
<dbReference type="GO" id="GO:0003824">
    <property type="term" value="F:catalytic activity"/>
    <property type="evidence" value="ECO:0007669"/>
    <property type="project" value="InterPro"/>
</dbReference>
<dbReference type="Proteomes" id="UP000237438">
    <property type="component" value="Unassembled WGS sequence"/>
</dbReference>
<dbReference type="Gene3D" id="3.30.420.10">
    <property type="entry name" value="Ribonuclease H-like superfamily/Ribonuclease H"/>
    <property type="match status" value="1"/>
</dbReference>
<dbReference type="OrthoDB" id="3557769at2759"/>
<evidence type="ECO:0000313" key="3">
    <source>
        <dbReference type="EMBL" id="POS86558.1"/>
    </source>
</evidence>
<evidence type="ECO:0000259" key="2">
    <source>
        <dbReference type="Pfam" id="PF14529"/>
    </source>
</evidence>
<feature type="compositionally biased region" description="Polar residues" evidence="1">
    <location>
        <begin position="790"/>
        <end position="801"/>
    </location>
</feature>
<feature type="domain" description="Endonuclease/exonuclease/phosphatase" evidence="2">
    <location>
        <begin position="211"/>
        <end position="318"/>
    </location>
</feature>
<feature type="region of interest" description="Disordered" evidence="1">
    <location>
        <begin position="60"/>
        <end position="101"/>
    </location>
</feature>
<name>A0A2S4PX07_9PEZI</name>
<organism evidence="3 4">
    <name type="scientific">Erysiphe pulchra</name>
    <dbReference type="NCBI Taxonomy" id="225359"/>
    <lineage>
        <taxon>Eukaryota</taxon>
        <taxon>Fungi</taxon>
        <taxon>Dikarya</taxon>
        <taxon>Ascomycota</taxon>
        <taxon>Pezizomycotina</taxon>
        <taxon>Leotiomycetes</taxon>
        <taxon>Erysiphales</taxon>
        <taxon>Erysiphaceae</taxon>
        <taxon>Erysiphe</taxon>
    </lineage>
</organism>
<protein>
    <recommendedName>
        <fullName evidence="2">Endonuclease/exonuclease/phosphatase domain-containing protein</fullName>
    </recommendedName>
</protein>